<gene>
    <name evidence="8" type="ORF">WS72_28880</name>
</gene>
<feature type="transmembrane region" description="Helical" evidence="6">
    <location>
        <begin position="285"/>
        <end position="307"/>
    </location>
</feature>
<evidence type="ECO:0000256" key="5">
    <source>
        <dbReference type="ARBA" id="ARBA00023136"/>
    </source>
</evidence>
<protein>
    <submittedName>
        <fullName evidence="8">Copper resistance protein CopD</fullName>
    </submittedName>
</protein>
<keyword evidence="9" id="KW-1185">Reference proteome</keyword>
<dbReference type="RefSeq" id="WP_060823006.1">
    <property type="nucleotide sequence ID" value="NZ_LNJQ01000004.1"/>
</dbReference>
<comment type="caution">
    <text evidence="8">The sequence shown here is derived from an EMBL/GenBank/DDBJ whole genome shotgun (WGS) entry which is preliminary data.</text>
</comment>
<evidence type="ECO:0000256" key="2">
    <source>
        <dbReference type="ARBA" id="ARBA00022475"/>
    </source>
</evidence>
<feature type="transmembrane region" description="Helical" evidence="6">
    <location>
        <begin position="233"/>
        <end position="253"/>
    </location>
</feature>
<keyword evidence="3 6" id="KW-0812">Transmembrane</keyword>
<dbReference type="Pfam" id="PF05425">
    <property type="entry name" value="CopD"/>
    <property type="match status" value="1"/>
</dbReference>
<evidence type="ECO:0000259" key="7">
    <source>
        <dbReference type="Pfam" id="PF05425"/>
    </source>
</evidence>
<evidence type="ECO:0000313" key="8">
    <source>
        <dbReference type="EMBL" id="KWZ38815.1"/>
    </source>
</evidence>
<evidence type="ECO:0000256" key="6">
    <source>
        <dbReference type="SAM" id="Phobius"/>
    </source>
</evidence>
<proteinExistence type="predicted"/>
<keyword evidence="5 6" id="KW-0472">Membrane</keyword>
<evidence type="ECO:0000256" key="3">
    <source>
        <dbReference type="ARBA" id="ARBA00022692"/>
    </source>
</evidence>
<evidence type="ECO:0000313" key="9">
    <source>
        <dbReference type="Proteomes" id="UP000070255"/>
    </source>
</evidence>
<dbReference type="PANTHER" id="PTHR34820">
    <property type="entry name" value="INNER MEMBRANE PROTEIN YEBZ"/>
    <property type="match status" value="1"/>
</dbReference>
<feature type="transmembrane region" description="Helical" evidence="6">
    <location>
        <begin position="201"/>
        <end position="221"/>
    </location>
</feature>
<reference evidence="8 9" key="1">
    <citation type="submission" date="2015-11" db="EMBL/GenBank/DDBJ databases">
        <authorList>
            <person name="Sahl J."/>
            <person name="Wagner D."/>
            <person name="Keim P."/>
        </authorList>
    </citation>
    <scope>NUCLEOTIDE SEQUENCE [LARGE SCALE GENOMIC DNA]</scope>
    <source>
        <strain evidence="8 9">BDU18</strain>
    </source>
</reference>
<feature type="transmembrane region" description="Helical" evidence="6">
    <location>
        <begin position="96"/>
        <end position="115"/>
    </location>
</feature>
<keyword evidence="4 6" id="KW-1133">Transmembrane helix</keyword>
<dbReference type="Proteomes" id="UP000070255">
    <property type="component" value="Unassembled WGS sequence"/>
</dbReference>
<name>A0ABR5T6K9_9BURK</name>
<dbReference type="InterPro" id="IPR008457">
    <property type="entry name" value="Cu-R_CopD_dom"/>
</dbReference>
<evidence type="ECO:0000256" key="4">
    <source>
        <dbReference type="ARBA" id="ARBA00022989"/>
    </source>
</evidence>
<sequence length="315" mass="32908">MNDGFLGMLRLVGVALQSAAFAVVVGALLGDQWLARAASPWQAQVSRRLICALRIAAVGMLLSSVLAFWVHCALMSESALWDAWPAVRSMLVGTGYGHAWLVSAVLMLAVVGLSLSKSGGDARFPFALWFVLAGVALARSNGGHPVDAGLFSVPVWVDWLHLLAISAWVGLVAIATYVVVPQLADAPGSDRRNGAAFVQSLSDAATFALVVLFGTGAYNGWRGVGAAANLFGSTYGQVLLLKLVLVAIAAALGGHNRFFEMPSLLTTLDGSSPKSNAFIRPLRRFGIVLQIESLVLMGVLATAAVLASSPLPGTI</sequence>
<organism evidence="8 9">
    <name type="scientific">Burkholderia savannae</name>
    <dbReference type="NCBI Taxonomy" id="1637837"/>
    <lineage>
        <taxon>Bacteria</taxon>
        <taxon>Pseudomonadati</taxon>
        <taxon>Pseudomonadota</taxon>
        <taxon>Betaproteobacteria</taxon>
        <taxon>Burkholderiales</taxon>
        <taxon>Burkholderiaceae</taxon>
        <taxon>Burkholderia</taxon>
        <taxon>pseudomallei group</taxon>
    </lineage>
</organism>
<dbReference type="EMBL" id="LNJQ01000004">
    <property type="protein sequence ID" value="KWZ38815.1"/>
    <property type="molecule type" value="Genomic_DNA"/>
</dbReference>
<feature type="transmembrane region" description="Helical" evidence="6">
    <location>
        <begin position="6"/>
        <end position="30"/>
    </location>
</feature>
<accession>A0ABR5T6K9</accession>
<feature type="transmembrane region" description="Helical" evidence="6">
    <location>
        <begin position="159"/>
        <end position="180"/>
    </location>
</feature>
<dbReference type="PANTHER" id="PTHR34820:SF4">
    <property type="entry name" value="INNER MEMBRANE PROTEIN YEBZ"/>
    <property type="match status" value="1"/>
</dbReference>
<keyword evidence="2" id="KW-1003">Cell membrane</keyword>
<feature type="transmembrane region" description="Helical" evidence="6">
    <location>
        <begin position="122"/>
        <end position="139"/>
    </location>
</feature>
<feature type="transmembrane region" description="Helical" evidence="6">
    <location>
        <begin position="51"/>
        <end position="76"/>
    </location>
</feature>
<comment type="subcellular location">
    <subcellularLocation>
        <location evidence="1">Cell membrane</location>
        <topology evidence="1">Multi-pass membrane protein</topology>
    </subcellularLocation>
</comment>
<evidence type="ECO:0000256" key="1">
    <source>
        <dbReference type="ARBA" id="ARBA00004651"/>
    </source>
</evidence>
<dbReference type="InterPro" id="IPR032694">
    <property type="entry name" value="CopC/D"/>
</dbReference>
<feature type="domain" description="Copper resistance protein D" evidence="7">
    <location>
        <begin position="196"/>
        <end position="306"/>
    </location>
</feature>